<evidence type="ECO:0000259" key="2">
    <source>
        <dbReference type="Pfam" id="PF01370"/>
    </source>
</evidence>
<evidence type="ECO:0000256" key="1">
    <source>
        <dbReference type="ARBA" id="ARBA00009353"/>
    </source>
</evidence>
<evidence type="ECO:0000313" key="5">
    <source>
        <dbReference type="Proteomes" id="UP000249886"/>
    </source>
</evidence>
<dbReference type="PANTHER" id="PTHR11092:SF0">
    <property type="entry name" value="EPIMERASE FAMILY PROTEIN SDR39U1"/>
    <property type="match status" value="1"/>
</dbReference>
<dbReference type="Gene3D" id="3.30.530.20">
    <property type="match status" value="1"/>
</dbReference>
<dbReference type="Proteomes" id="UP000249886">
    <property type="component" value="Unassembled WGS sequence"/>
</dbReference>
<dbReference type="EMBL" id="UARK01000023">
    <property type="protein sequence ID" value="SPW30653.1"/>
    <property type="molecule type" value="Genomic_DNA"/>
</dbReference>
<organism evidence="4 5">
    <name type="scientific">Corynebacterium matruchotii</name>
    <dbReference type="NCBI Taxonomy" id="43768"/>
    <lineage>
        <taxon>Bacteria</taxon>
        <taxon>Bacillati</taxon>
        <taxon>Actinomycetota</taxon>
        <taxon>Actinomycetes</taxon>
        <taxon>Mycobacteriales</taxon>
        <taxon>Corynebacteriaceae</taxon>
        <taxon>Corynebacterium</taxon>
    </lineage>
</organism>
<dbReference type="InterPro" id="IPR001509">
    <property type="entry name" value="Epimerase_deHydtase"/>
</dbReference>
<dbReference type="SUPFAM" id="SSF55961">
    <property type="entry name" value="Bet v1-like"/>
    <property type="match status" value="1"/>
</dbReference>
<dbReference type="RefSeq" id="WP_005526183.1">
    <property type="nucleotide sequence ID" value="NZ_CP050134.2"/>
</dbReference>
<name>A0A6H9XRN8_9CORY</name>
<dbReference type="InterPro" id="IPR010099">
    <property type="entry name" value="SDR39U1"/>
</dbReference>
<dbReference type="Pfam" id="PF01370">
    <property type="entry name" value="Epimerase"/>
    <property type="match status" value="1"/>
</dbReference>
<evidence type="ECO:0000259" key="3">
    <source>
        <dbReference type="Pfam" id="PF08338"/>
    </source>
</evidence>
<comment type="similarity">
    <text evidence="1">Belongs to the NAD(P)-dependent epimerase/dehydratase family. SDR39U1 subfamily.</text>
</comment>
<dbReference type="GeneID" id="84573968"/>
<dbReference type="SUPFAM" id="SSF51735">
    <property type="entry name" value="NAD(P)-binding Rossmann-fold domains"/>
    <property type="match status" value="1"/>
</dbReference>
<reference evidence="4 5" key="1">
    <citation type="submission" date="2018-06" db="EMBL/GenBank/DDBJ databases">
        <authorList>
            <consortium name="Pathogen Informatics"/>
            <person name="Doyle S."/>
        </authorList>
    </citation>
    <scope>NUCLEOTIDE SEQUENCE [LARGE SCALE GENOMIC DNA]</scope>
    <source>
        <strain evidence="4 5">NCTC10254</strain>
    </source>
</reference>
<dbReference type="NCBIfam" id="TIGR01777">
    <property type="entry name" value="yfcH"/>
    <property type="match status" value="1"/>
</dbReference>
<dbReference type="PANTHER" id="PTHR11092">
    <property type="entry name" value="SUGAR NUCLEOTIDE EPIMERASE RELATED"/>
    <property type="match status" value="1"/>
</dbReference>
<proteinExistence type="inferred from homology"/>
<dbReference type="InterPro" id="IPR023393">
    <property type="entry name" value="START-like_dom_sf"/>
</dbReference>
<dbReference type="AlphaFoldDB" id="A0A6H9XRN8"/>
<feature type="domain" description="NAD-dependent epimerase/dehydratase" evidence="2">
    <location>
        <begin position="153"/>
        <end position="357"/>
    </location>
</feature>
<evidence type="ECO:0000313" key="4">
    <source>
        <dbReference type="EMBL" id="SPW30653.1"/>
    </source>
</evidence>
<feature type="domain" description="DUF1731" evidence="3">
    <location>
        <begin position="394"/>
        <end position="441"/>
    </location>
</feature>
<sequence>MSLNTSHIVPARREEVWAWHSRPGAVARLNPPFYPFTPITQTTDLAKGTTVFALPAGLKWEARHDLSGYVKGFRFTDVCVSAPIRALATWRHSHSFMSIEVNGVPATKVTDEVHTRLPQSSLAPMFAYRQQQLIHDMSAMQRFQQFSDHPFTVAITGSRGLVGRALAAQLTTLGHKVIQLVRTTPKKRQRRWDPQSPAADLLAGVDVLVHLAGEPIMGRFTDAHKQALWDSRVGPTAKLAELVAKSPQCDTMISASAIGVYSFNRGDEILTESSEAGEGFLAELSQAWEADCEAAVSAGKRVVNLRTGVVMSGRGGMLPLLRTLFSTGLGGQFHDGTAWFSWIALDDLTDIIITAAVDSSLSGPINAVSPNPIHNSEMVRTLGKQLHRPARFPIPNLGPRILLGSQGAEEFVLADQRVLPATLLKRGHVFRYRQFAAAVAHELGYEQLFDAPEVDIAAMPLPEVESESAPSRWWRFPGFGRD</sequence>
<comment type="caution">
    <text evidence="4">The sequence shown here is derived from an EMBL/GenBank/DDBJ whole genome shotgun (WGS) entry which is preliminary data.</text>
</comment>
<dbReference type="Gene3D" id="3.40.50.720">
    <property type="entry name" value="NAD(P)-binding Rossmann-like Domain"/>
    <property type="match status" value="1"/>
</dbReference>
<protein>
    <submittedName>
        <fullName evidence="4">Nucleoside-diphosphate sugar epimerase</fullName>
    </submittedName>
</protein>
<dbReference type="InterPro" id="IPR036291">
    <property type="entry name" value="NAD(P)-bd_dom_sf"/>
</dbReference>
<dbReference type="Pfam" id="PF08338">
    <property type="entry name" value="DUF1731"/>
    <property type="match status" value="1"/>
</dbReference>
<gene>
    <name evidence="4" type="ORF">NCTC10254_01754</name>
</gene>
<accession>A0A6H9XRN8</accession>
<dbReference type="InterPro" id="IPR013549">
    <property type="entry name" value="DUF1731"/>
</dbReference>